<dbReference type="PANTHER" id="PTHR47938">
    <property type="entry name" value="RESPIRATORY COMPLEX I CHAPERONE (CIA84), PUTATIVE (AFU_ORTHOLOGUE AFUA_2G06020)-RELATED"/>
    <property type="match status" value="1"/>
</dbReference>
<dbReference type="Proteomes" id="UP000241769">
    <property type="component" value="Unassembled WGS sequence"/>
</dbReference>
<keyword evidence="4" id="KW-1185">Reference proteome</keyword>
<evidence type="ECO:0000313" key="4">
    <source>
        <dbReference type="Proteomes" id="UP000241769"/>
    </source>
</evidence>
<evidence type="ECO:0000313" key="3">
    <source>
        <dbReference type="EMBL" id="PRP86179.1"/>
    </source>
</evidence>
<protein>
    <submittedName>
        <fullName evidence="3">Pentatricopeptide repeat-containing protein</fullName>
    </submittedName>
</protein>
<evidence type="ECO:0000256" key="1">
    <source>
        <dbReference type="PROSITE-ProRule" id="PRU00708"/>
    </source>
</evidence>
<dbReference type="GO" id="GO:0140053">
    <property type="term" value="P:mitochondrial gene expression"/>
    <property type="evidence" value="ECO:0007669"/>
    <property type="project" value="TreeGrafter"/>
</dbReference>
<gene>
    <name evidence="3" type="ORF">PROFUN_05695</name>
</gene>
<feature type="region of interest" description="Disordered" evidence="2">
    <location>
        <begin position="16"/>
        <end position="50"/>
    </location>
</feature>
<dbReference type="STRING" id="1890364.A0A2P6NQF1"/>
<reference evidence="3 4" key="1">
    <citation type="journal article" date="2018" name="Genome Biol. Evol.">
        <title>Multiple Roots of Fruiting Body Formation in Amoebozoa.</title>
        <authorList>
            <person name="Hillmann F."/>
            <person name="Forbes G."/>
            <person name="Novohradska S."/>
            <person name="Ferling I."/>
            <person name="Riege K."/>
            <person name="Groth M."/>
            <person name="Westermann M."/>
            <person name="Marz M."/>
            <person name="Spaller T."/>
            <person name="Winckler T."/>
            <person name="Schaap P."/>
            <person name="Glockner G."/>
        </authorList>
    </citation>
    <scope>NUCLEOTIDE SEQUENCE [LARGE SCALE GENOMIC DNA]</scope>
    <source>
        <strain evidence="3 4">Jena</strain>
    </source>
</reference>
<comment type="caution">
    <text evidence="3">The sequence shown here is derived from an EMBL/GenBank/DDBJ whole genome shotgun (WGS) entry which is preliminary data.</text>
</comment>
<feature type="repeat" description="PPR" evidence="1">
    <location>
        <begin position="168"/>
        <end position="202"/>
    </location>
</feature>
<dbReference type="Gene3D" id="1.25.40.10">
    <property type="entry name" value="Tetratricopeptide repeat domain"/>
    <property type="match status" value="2"/>
</dbReference>
<proteinExistence type="predicted"/>
<dbReference type="EMBL" id="MDYQ01000034">
    <property type="protein sequence ID" value="PRP86179.1"/>
    <property type="molecule type" value="Genomic_DNA"/>
</dbReference>
<dbReference type="AlphaFoldDB" id="A0A2P6NQF1"/>
<sequence>MPVNRSIVRSFNIPRPFSTETSTVTTESATTESATTENVTTENTPKESHTSSNIDISKILKSKRRTYEDFMNLLEALQSQEKLKALVNEMHRAGHTPSIKTYNELITLAVKQRNNKMIEYWMRNMRDNEVLADQVTFVNIIGYYAVLEDESGVEKWLQGMRKMNLSPDAITYSRVIKFYAHLKKTDKVEENFKQLKEEGLKANVSIYTQMIRYFTNVDMKRARSLIKEMRESGARLDSAAYTAVLKCAAKEKEVQWLVDTIEEMRGKGVQPTLQMRKMITKYVDVSKMDDLFEPLNAPVVRENVEARYHCHSSQASRDGYWKDISQLTYSVRVNTHDQFFPSECNNAAISPLGQVGVRHPSIHHSDSDRCADSNGEREKW</sequence>
<feature type="compositionally biased region" description="Basic and acidic residues" evidence="2">
    <location>
        <begin position="363"/>
        <end position="380"/>
    </location>
</feature>
<organism evidence="3 4">
    <name type="scientific">Planoprotostelium fungivorum</name>
    <dbReference type="NCBI Taxonomy" id="1890364"/>
    <lineage>
        <taxon>Eukaryota</taxon>
        <taxon>Amoebozoa</taxon>
        <taxon>Evosea</taxon>
        <taxon>Variosea</taxon>
        <taxon>Cavosteliida</taxon>
        <taxon>Cavosteliaceae</taxon>
        <taxon>Planoprotostelium</taxon>
    </lineage>
</organism>
<feature type="region of interest" description="Disordered" evidence="2">
    <location>
        <begin position="358"/>
        <end position="380"/>
    </location>
</feature>
<dbReference type="GO" id="GO:0005739">
    <property type="term" value="C:mitochondrion"/>
    <property type="evidence" value="ECO:0007669"/>
    <property type="project" value="TreeGrafter"/>
</dbReference>
<dbReference type="OrthoDB" id="185373at2759"/>
<dbReference type="PROSITE" id="PS51375">
    <property type="entry name" value="PPR"/>
    <property type="match status" value="2"/>
</dbReference>
<dbReference type="InParanoid" id="A0A2P6NQF1"/>
<dbReference type="GO" id="GO:0003729">
    <property type="term" value="F:mRNA binding"/>
    <property type="evidence" value="ECO:0007669"/>
    <property type="project" value="TreeGrafter"/>
</dbReference>
<evidence type="ECO:0000256" key="2">
    <source>
        <dbReference type="SAM" id="MobiDB-lite"/>
    </source>
</evidence>
<dbReference type="InterPro" id="IPR002885">
    <property type="entry name" value="PPR_rpt"/>
</dbReference>
<name>A0A2P6NQF1_9EUKA</name>
<accession>A0A2P6NQF1</accession>
<feature type="repeat" description="PPR" evidence="1">
    <location>
        <begin position="237"/>
        <end position="271"/>
    </location>
</feature>
<feature type="compositionally biased region" description="Low complexity" evidence="2">
    <location>
        <begin position="18"/>
        <end position="43"/>
    </location>
</feature>
<dbReference type="InterPro" id="IPR011990">
    <property type="entry name" value="TPR-like_helical_dom_sf"/>
</dbReference>
<dbReference type="Pfam" id="PF13812">
    <property type="entry name" value="PPR_3"/>
    <property type="match status" value="3"/>
</dbReference>
<dbReference type="PANTHER" id="PTHR47938:SF35">
    <property type="entry name" value="PENTATRICOPEPTIDE REPEAT-CONTAINING PROTEIN 4, MITOCHONDRIAL-RELATED"/>
    <property type="match status" value="1"/>
</dbReference>